<evidence type="ECO:0000313" key="1">
    <source>
        <dbReference type="EMBL" id="ETI86366.1"/>
    </source>
</evidence>
<organism evidence="1 2">
    <name type="scientific">Negativicoccus succinicivorans DORA_17_25</name>
    <dbReference type="NCBI Taxonomy" id="1403945"/>
    <lineage>
        <taxon>Bacteria</taxon>
        <taxon>Bacillati</taxon>
        <taxon>Bacillota</taxon>
        <taxon>Negativicutes</taxon>
        <taxon>Veillonellales</taxon>
        <taxon>Veillonellaceae</taxon>
        <taxon>Negativicoccus</taxon>
    </lineage>
</organism>
<feature type="non-terminal residue" evidence="1">
    <location>
        <position position="1"/>
    </location>
</feature>
<reference evidence="1 2" key="1">
    <citation type="submission" date="2013-12" db="EMBL/GenBank/DDBJ databases">
        <title>A Varibaculum cambriense genome reconstructed from a premature infant gut community with otherwise low bacterial novelty that shifts toward anaerobic metabolism during the third week of life.</title>
        <authorList>
            <person name="Brown C.T."/>
            <person name="Sharon I."/>
            <person name="Thomas B.C."/>
            <person name="Castelle C.J."/>
            <person name="Morowitz M.J."/>
            <person name="Banfield J.F."/>
        </authorList>
    </citation>
    <scope>NUCLEOTIDE SEQUENCE [LARGE SCALE GENOMIC DNA]</scope>
    <source>
        <strain evidence="2">DORA_17_25</strain>
    </source>
</reference>
<protein>
    <submittedName>
        <fullName evidence="1">Uncharacterized protein</fullName>
    </submittedName>
</protein>
<gene>
    <name evidence="1" type="ORF">Q612_NSC00306G0001</name>
</gene>
<evidence type="ECO:0000313" key="2">
    <source>
        <dbReference type="Proteomes" id="UP000018840"/>
    </source>
</evidence>
<dbReference type="EMBL" id="AZMC01000306">
    <property type="protein sequence ID" value="ETI86366.1"/>
    <property type="molecule type" value="Genomic_DNA"/>
</dbReference>
<sequence length="35" mass="4036">VKWEIERLEAIESGEYAKTPGAIQTRKEIEEGLNF</sequence>
<comment type="caution">
    <text evidence="1">The sequence shown here is derived from an EMBL/GenBank/DDBJ whole genome shotgun (WGS) entry which is preliminary data.</text>
</comment>
<dbReference type="Proteomes" id="UP000018840">
    <property type="component" value="Unassembled WGS sequence"/>
</dbReference>
<proteinExistence type="predicted"/>
<dbReference type="AlphaFoldDB" id="W1TY59"/>
<accession>W1TY59</accession>
<name>W1TY59_9FIRM</name>